<evidence type="ECO:0000256" key="3">
    <source>
        <dbReference type="ARBA" id="ARBA00022821"/>
    </source>
</evidence>
<dbReference type="AlphaFoldDB" id="A0AAW2CB91"/>
<keyword evidence="1" id="KW-0433">Leucine-rich repeat</keyword>
<evidence type="ECO:0000313" key="8">
    <source>
        <dbReference type="Proteomes" id="UP001459277"/>
    </source>
</evidence>
<sequence length="758" mass="86833">MASMSTQKAFTPSSSSLSSSSSSTPRWKYDVFLSFYGEDTRKNFTDHLYATLKRKGINAYRDNENLEEGETIASGLMKAIEESHYAIIILSKNYAFSKWCLNELVKILECKKEKELIVRPIFYHVKPSDVGNQRETFGEAFLKHEDRKVSPEQMRKWRTALEEVSKIRGRHLLDSHESEDIQEITKSIFDELSHESSDDSEHLVGINSRVEEMMNLFSTMSDDVHFIGIWGMSGIGKTTLAYAIYNRICHQFEAHSFICDIRETVEKDKLGLVNLQKQLLSETLEVKEVNIWNHLEGIKVISKRLLNKKVLIVLDDVDKDEQLAALAGSPGWFGQGSRIIITSEDQHLLKKHHLGTIIHRVNELDNDEALELFSWIVFNQPYPKKEFEDLSNGLVEYAKRLPIALKVLGSSLIDRPRKVWEDYLHQLEEIYKGEILDELEISYRGLNEIQQNLFLDIACFFKGEDENRVANIEGVGSSNNMKTLNDKSLITILEGKLQMHDLVEEMAWRVVHRESSQEPGRRSRLWLCKDVFHVLKENTGTKFVEGMVLNSPPHDENLNDKAFSDMINLRLLKISNVHLPKGLNFLSNKLRMMEWHDYPLKSMPNSFQPDNLVELIMPRSHIGQLPEGFGNLAKLRLMDLSDSHNLVKTPNFIGCPDLQRLIFRGCKRLHDLPRKLNLESLEIFILSGCVRLKKFSEIGTNMTKLSELYLDGTALEELPLSIEHLTGLTLLSLQDCKNISCSTSINLPSLKTLNLSGC</sequence>
<evidence type="ECO:0000256" key="1">
    <source>
        <dbReference type="ARBA" id="ARBA00022614"/>
    </source>
</evidence>
<evidence type="ECO:0000259" key="6">
    <source>
        <dbReference type="PROSITE" id="PS50104"/>
    </source>
</evidence>
<dbReference type="InterPro" id="IPR058192">
    <property type="entry name" value="WHD_ROQ1-like"/>
</dbReference>
<dbReference type="Pfam" id="PF01582">
    <property type="entry name" value="TIR"/>
    <property type="match status" value="1"/>
</dbReference>
<dbReference type="PANTHER" id="PTHR11017">
    <property type="entry name" value="LEUCINE-RICH REPEAT-CONTAINING PROTEIN"/>
    <property type="match status" value="1"/>
</dbReference>
<dbReference type="InterPro" id="IPR032675">
    <property type="entry name" value="LRR_dom_sf"/>
</dbReference>
<dbReference type="InterPro" id="IPR036390">
    <property type="entry name" value="WH_DNA-bd_sf"/>
</dbReference>
<dbReference type="InterPro" id="IPR000157">
    <property type="entry name" value="TIR_dom"/>
</dbReference>
<gene>
    <name evidence="7" type="ORF">SO802_024739</name>
</gene>
<dbReference type="GO" id="GO:0043531">
    <property type="term" value="F:ADP binding"/>
    <property type="evidence" value="ECO:0007669"/>
    <property type="project" value="InterPro"/>
</dbReference>
<dbReference type="Pfam" id="PF23286">
    <property type="entry name" value="LRR_13"/>
    <property type="match status" value="1"/>
</dbReference>
<dbReference type="PRINTS" id="PR00364">
    <property type="entry name" value="DISEASERSIST"/>
</dbReference>
<dbReference type="Gene3D" id="3.40.50.300">
    <property type="entry name" value="P-loop containing nucleotide triphosphate hydrolases"/>
    <property type="match status" value="1"/>
</dbReference>
<feature type="compositionally biased region" description="Polar residues" evidence="5">
    <location>
        <begin position="1"/>
        <end position="12"/>
    </location>
</feature>
<dbReference type="SUPFAM" id="SSF52058">
    <property type="entry name" value="L domain-like"/>
    <property type="match status" value="1"/>
</dbReference>
<evidence type="ECO:0000256" key="5">
    <source>
        <dbReference type="SAM" id="MobiDB-lite"/>
    </source>
</evidence>
<dbReference type="EMBL" id="JAZDWU010000008">
    <property type="protein sequence ID" value="KAK9995036.1"/>
    <property type="molecule type" value="Genomic_DNA"/>
</dbReference>
<dbReference type="Proteomes" id="UP001459277">
    <property type="component" value="Unassembled WGS sequence"/>
</dbReference>
<protein>
    <recommendedName>
        <fullName evidence="6">TIR domain-containing protein</fullName>
    </recommendedName>
</protein>
<evidence type="ECO:0000256" key="4">
    <source>
        <dbReference type="ARBA" id="ARBA00023027"/>
    </source>
</evidence>
<dbReference type="InterPro" id="IPR042197">
    <property type="entry name" value="Apaf_helical"/>
</dbReference>
<dbReference type="SMART" id="SM00255">
    <property type="entry name" value="TIR"/>
    <property type="match status" value="1"/>
</dbReference>
<keyword evidence="4" id="KW-0520">NAD</keyword>
<dbReference type="Pfam" id="PF00931">
    <property type="entry name" value="NB-ARC"/>
    <property type="match status" value="1"/>
</dbReference>
<dbReference type="PROSITE" id="PS50104">
    <property type="entry name" value="TIR"/>
    <property type="match status" value="1"/>
</dbReference>
<dbReference type="SUPFAM" id="SSF52540">
    <property type="entry name" value="P-loop containing nucleoside triphosphate hydrolases"/>
    <property type="match status" value="1"/>
</dbReference>
<keyword evidence="8" id="KW-1185">Reference proteome</keyword>
<dbReference type="FunFam" id="3.40.50.10140:FF:000007">
    <property type="entry name" value="Disease resistance protein (TIR-NBS-LRR class)"/>
    <property type="match status" value="1"/>
</dbReference>
<evidence type="ECO:0000256" key="2">
    <source>
        <dbReference type="ARBA" id="ARBA00022737"/>
    </source>
</evidence>
<accession>A0AAW2CB91</accession>
<dbReference type="PANTHER" id="PTHR11017:SF559">
    <property type="entry name" value="DISEASE RESISTANCE PROTEIN CHL1"/>
    <property type="match status" value="1"/>
</dbReference>
<dbReference type="SUPFAM" id="SSF52200">
    <property type="entry name" value="Toll/Interleukin receptor TIR domain"/>
    <property type="match status" value="1"/>
</dbReference>
<dbReference type="GO" id="GO:0006952">
    <property type="term" value="P:defense response"/>
    <property type="evidence" value="ECO:0007669"/>
    <property type="project" value="UniProtKB-KW"/>
</dbReference>
<proteinExistence type="predicted"/>
<dbReference type="GO" id="GO:0007165">
    <property type="term" value="P:signal transduction"/>
    <property type="evidence" value="ECO:0007669"/>
    <property type="project" value="InterPro"/>
</dbReference>
<keyword evidence="3" id="KW-0611">Plant defense</keyword>
<dbReference type="Gene3D" id="1.10.8.430">
    <property type="entry name" value="Helical domain of apoptotic protease-activating factors"/>
    <property type="match status" value="1"/>
</dbReference>
<comment type="caution">
    <text evidence="7">The sequence shown here is derived from an EMBL/GenBank/DDBJ whole genome shotgun (WGS) entry which is preliminary data.</text>
</comment>
<dbReference type="InterPro" id="IPR002182">
    <property type="entry name" value="NB-ARC"/>
</dbReference>
<dbReference type="InterPro" id="IPR058546">
    <property type="entry name" value="RPS4B/Roq1-like_LRR"/>
</dbReference>
<reference evidence="7 8" key="1">
    <citation type="submission" date="2024-01" db="EMBL/GenBank/DDBJ databases">
        <title>A telomere-to-telomere, gap-free genome of sweet tea (Lithocarpus litseifolius).</title>
        <authorList>
            <person name="Zhou J."/>
        </authorList>
    </citation>
    <scope>NUCLEOTIDE SEQUENCE [LARGE SCALE GENOMIC DNA]</scope>
    <source>
        <strain evidence="7">Zhou-2022a</strain>
        <tissue evidence="7">Leaf</tissue>
    </source>
</reference>
<organism evidence="7 8">
    <name type="scientific">Lithocarpus litseifolius</name>
    <dbReference type="NCBI Taxonomy" id="425828"/>
    <lineage>
        <taxon>Eukaryota</taxon>
        <taxon>Viridiplantae</taxon>
        <taxon>Streptophyta</taxon>
        <taxon>Embryophyta</taxon>
        <taxon>Tracheophyta</taxon>
        <taxon>Spermatophyta</taxon>
        <taxon>Magnoliopsida</taxon>
        <taxon>eudicotyledons</taxon>
        <taxon>Gunneridae</taxon>
        <taxon>Pentapetalae</taxon>
        <taxon>rosids</taxon>
        <taxon>fabids</taxon>
        <taxon>Fagales</taxon>
        <taxon>Fagaceae</taxon>
        <taxon>Lithocarpus</taxon>
    </lineage>
</organism>
<dbReference type="SUPFAM" id="SSF46785">
    <property type="entry name" value="Winged helix' DNA-binding domain"/>
    <property type="match status" value="1"/>
</dbReference>
<feature type="region of interest" description="Disordered" evidence="5">
    <location>
        <begin position="1"/>
        <end position="25"/>
    </location>
</feature>
<keyword evidence="2" id="KW-0677">Repeat</keyword>
<dbReference type="InterPro" id="IPR027417">
    <property type="entry name" value="P-loop_NTPase"/>
</dbReference>
<dbReference type="InterPro" id="IPR035897">
    <property type="entry name" value="Toll_tir_struct_dom_sf"/>
</dbReference>
<dbReference type="Gene3D" id="3.40.50.10140">
    <property type="entry name" value="Toll/interleukin-1 receptor homology (TIR) domain"/>
    <property type="match status" value="1"/>
</dbReference>
<dbReference type="InterPro" id="IPR044974">
    <property type="entry name" value="Disease_R_plants"/>
</dbReference>
<name>A0AAW2CB91_9ROSI</name>
<feature type="compositionally biased region" description="Low complexity" evidence="5">
    <location>
        <begin position="13"/>
        <end position="23"/>
    </location>
</feature>
<dbReference type="Gene3D" id="3.80.10.10">
    <property type="entry name" value="Ribonuclease Inhibitor"/>
    <property type="match status" value="2"/>
</dbReference>
<evidence type="ECO:0000313" key="7">
    <source>
        <dbReference type="EMBL" id="KAK9995036.1"/>
    </source>
</evidence>
<feature type="domain" description="TIR" evidence="6">
    <location>
        <begin position="27"/>
        <end position="192"/>
    </location>
</feature>
<dbReference type="Pfam" id="PF23282">
    <property type="entry name" value="WHD_ROQ1"/>
    <property type="match status" value="1"/>
</dbReference>